<reference evidence="6" key="1">
    <citation type="journal article" date="2019" name="Sci. Rep.">
        <title>No signal of deleterious mutation accumulation in conserved gene sequences of extant asexual hexapods.</title>
        <authorList>
            <person name="Brandt A."/>
            <person name="Bast J."/>
            <person name="Scheu S."/>
            <person name="Meusemann K."/>
            <person name="Donath A."/>
            <person name="Schuette K."/>
            <person name="Machida R."/>
            <person name="Kraaijeveld K."/>
        </authorList>
    </citation>
    <scope>NUCLEOTIDE SEQUENCE</scope>
    <source>
        <strain evidence="6">OG10379</strain>
    </source>
</reference>
<name>A0A481SUS4_9HEXA</name>
<evidence type="ECO:0000256" key="1">
    <source>
        <dbReference type="ARBA" id="ARBA00004141"/>
    </source>
</evidence>
<comment type="subcellular location">
    <subcellularLocation>
        <location evidence="1">Membrane</location>
        <topology evidence="1">Multi-pass membrane protein</topology>
    </subcellularLocation>
</comment>
<accession>A0A481SUS4</accession>
<dbReference type="PANTHER" id="PTHR15371">
    <property type="entry name" value="TIM23"/>
    <property type="match status" value="1"/>
</dbReference>
<evidence type="ECO:0008006" key="7">
    <source>
        <dbReference type="Google" id="ProtNLM"/>
    </source>
</evidence>
<dbReference type="GO" id="GO:0030150">
    <property type="term" value="P:protein import into mitochondrial matrix"/>
    <property type="evidence" value="ECO:0007669"/>
    <property type="project" value="TreeGrafter"/>
</dbReference>
<evidence type="ECO:0000256" key="2">
    <source>
        <dbReference type="ARBA" id="ARBA00022692"/>
    </source>
</evidence>
<organism evidence="6">
    <name type="scientific">Isotomurus palustris</name>
    <dbReference type="NCBI Taxonomy" id="36144"/>
    <lineage>
        <taxon>Eukaryota</taxon>
        <taxon>Metazoa</taxon>
        <taxon>Ecdysozoa</taxon>
        <taxon>Arthropoda</taxon>
        <taxon>Hexapoda</taxon>
        <taxon>Collembola</taxon>
        <taxon>Entomobryomorpha</taxon>
        <taxon>Isotomoidea</taxon>
        <taxon>Isotomidae</taxon>
        <taxon>Isotominae</taxon>
        <taxon>Isotomurus</taxon>
    </lineage>
</organism>
<keyword evidence="2 5" id="KW-0812">Transmembrane</keyword>
<proteinExistence type="evidence at transcript level"/>
<dbReference type="AlphaFoldDB" id="A0A481SUS4"/>
<dbReference type="EMBL" id="MH602499">
    <property type="protein sequence ID" value="QBH72744.1"/>
    <property type="molecule type" value="mRNA"/>
</dbReference>
<keyword evidence="4 5" id="KW-0472">Membrane</keyword>
<dbReference type="GO" id="GO:0005744">
    <property type="term" value="C:TIM23 mitochondrial import inner membrane translocase complex"/>
    <property type="evidence" value="ECO:0007669"/>
    <property type="project" value="TreeGrafter"/>
</dbReference>
<feature type="transmembrane region" description="Helical" evidence="5">
    <location>
        <begin position="166"/>
        <end position="187"/>
    </location>
</feature>
<evidence type="ECO:0000256" key="5">
    <source>
        <dbReference type="SAM" id="Phobius"/>
    </source>
</evidence>
<protein>
    <recommendedName>
        <fullName evidence="7">Mitochondrial import inner membrane translocase subunit Tim23</fullName>
    </recommendedName>
</protein>
<evidence type="ECO:0000256" key="4">
    <source>
        <dbReference type="ARBA" id="ARBA00023136"/>
    </source>
</evidence>
<feature type="transmembrane region" description="Helical" evidence="5">
    <location>
        <begin position="121"/>
        <end position="141"/>
    </location>
</feature>
<dbReference type="Pfam" id="PF02466">
    <property type="entry name" value="Tim17"/>
    <property type="match status" value="1"/>
</dbReference>
<evidence type="ECO:0000256" key="3">
    <source>
        <dbReference type="ARBA" id="ARBA00022989"/>
    </source>
</evidence>
<evidence type="ECO:0000313" key="6">
    <source>
        <dbReference type="EMBL" id="QBH72744.1"/>
    </source>
</evidence>
<dbReference type="InterPro" id="IPR045238">
    <property type="entry name" value="Tim23-like"/>
</dbReference>
<dbReference type="PANTHER" id="PTHR15371:SF0">
    <property type="entry name" value="SD19278P"/>
    <property type="match status" value="1"/>
</dbReference>
<sequence length="208" mass="22057">MEKEGSSIKSLLSFYNPSYAPDDPSMNVSVYSSGVSKLSPYLSVDPYVNQEPEFILPEGANRQRGRFEFAFGTIGSGVMMGGTVGAVSGLYTGYKATAGMTGNVRRTQLINYMSKQGATSANALGVLAVMYSGFGCFLSWYRDTDDDANTLAAATATGLLYKSSAGLRRCAVGGGVGFALAAAYCLWRKGGQDRSISNYVGSSRMTSY</sequence>
<keyword evidence="3 5" id="KW-1133">Transmembrane helix</keyword>
<dbReference type="GO" id="GO:0008320">
    <property type="term" value="F:protein transmembrane transporter activity"/>
    <property type="evidence" value="ECO:0007669"/>
    <property type="project" value="TreeGrafter"/>
</dbReference>